<dbReference type="PANTHER" id="PTHR33246">
    <property type="entry name" value="CCHC-TYPE DOMAIN-CONTAINING PROTEIN"/>
    <property type="match status" value="1"/>
</dbReference>
<keyword evidence="2" id="KW-1185">Reference proteome</keyword>
<dbReference type="EMBL" id="AJIL01000200">
    <property type="protein sequence ID" value="KNE91514.1"/>
    <property type="molecule type" value="Genomic_DNA"/>
</dbReference>
<evidence type="ECO:0000313" key="2">
    <source>
        <dbReference type="Proteomes" id="UP000054564"/>
    </source>
</evidence>
<comment type="caution">
    <text evidence="1">The sequence shown here is derived from an EMBL/GenBank/DDBJ whole genome shotgun (WGS) entry which is preliminary data.</text>
</comment>
<proteinExistence type="predicted"/>
<name>A0A0L0UXR0_9BASI</name>
<organism evidence="1 2">
    <name type="scientific">Puccinia striiformis f. sp. tritici PST-78</name>
    <dbReference type="NCBI Taxonomy" id="1165861"/>
    <lineage>
        <taxon>Eukaryota</taxon>
        <taxon>Fungi</taxon>
        <taxon>Dikarya</taxon>
        <taxon>Basidiomycota</taxon>
        <taxon>Pucciniomycotina</taxon>
        <taxon>Pucciniomycetes</taxon>
        <taxon>Pucciniales</taxon>
        <taxon>Pucciniaceae</taxon>
        <taxon>Puccinia</taxon>
    </lineage>
</organism>
<reference evidence="2" key="1">
    <citation type="submission" date="2014-03" db="EMBL/GenBank/DDBJ databases">
        <title>The Genome Sequence of Puccinia striiformis f. sp. tritici PST-78.</title>
        <authorList>
            <consortium name="The Broad Institute Genome Sequencing Platform"/>
            <person name="Cuomo C."/>
            <person name="Hulbert S."/>
            <person name="Chen X."/>
            <person name="Walker B."/>
            <person name="Young S.K."/>
            <person name="Zeng Q."/>
            <person name="Gargeya S."/>
            <person name="Fitzgerald M."/>
            <person name="Haas B."/>
            <person name="Abouelleil A."/>
            <person name="Alvarado L."/>
            <person name="Arachchi H.M."/>
            <person name="Berlin A.M."/>
            <person name="Chapman S.B."/>
            <person name="Goldberg J."/>
            <person name="Griggs A."/>
            <person name="Gujja S."/>
            <person name="Hansen M."/>
            <person name="Howarth C."/>
            <person name="Imamovic A."/>
            <person name="Larimer J."/>
            <person name="McCowan C."/>
            <person name="Montmayeur A."/>
            <person name="Murphy C."/>
            <person name="Neiman D."/>
            <person name="Pearson M."/>
            <person name="Priest M."/>
            <person name="Roberts A."/>
            <person name="Saif S."/>
            <person name="Shea T."/>
            <person name="Sisk P."/>
            <person name="Sykes S."/>
            <person name="Wortman J."/>
            <person name="Nusbaum C."/>
            <person name="Birren B."/>
        </authorList>
    </citation>
    <scope>NUCLEOTIDE SEQUENCE [LARGE SCALE GENOMIC DNA]</scope>
    <source>
        <strain evidence="2">race PST-78</strain>
    </source>
</reference>
<gene>
    <name evidence="1" type="ORF">PSTG_15073</name>
</gene>
<dbReference type="STRING" id="1165861.A0A0L0UXR0"/>
<dbReference type="Pfam" id="PF14223">
    <property type="entry name" value="Retrotran_gag_2"/>
    <property type="match status" value="1"/>
</dbReference>
<dbReference type="PANTHER" id="PTHR33246:SF51">
    <property type="entry name" value="MYB_SANT-LIKE DOMAIN-CONTAINING PROTEIN"/>
    <property type="match status" value="1"/>
</dbReference>
<protein>
    <submittedName>
        <fullName evidence="1">Uncharacterized protein</fullName>
    </submittedName>
</protein>
<dbReference type="Proteomes" id="UP000054564">
    <property type="component" value="Unassembled WGS sequence"/>
</dbReference>
<dbReference type="AlphaFoldDB" id="A0A0L0UXR0"/>
<evidence type="ECO:0000313" key="1">
    <source>
        <dbReference type="EMBL" id="KNE91514.1"/>
    </source>
</evidence>
<sequence length="243" mass="26493">MSLNKPPHLASSGVNKANNNNNLAKVAGIPILTPPGPNTNSLSSIDPAYVLDPTKPRSCPATWAKDKSTISLFIARTIDKLNIQFIMELGTHTPAIWAALHKAHQDCSAGGRMYWLQCLVTTKMTGEDIESHIDTMLSNSERLTALITKAKPLTVTNIHATGLINSLPVDWQPCISLFMNNNNISPAIKQESLCRKARRKDETALVSAAKASAPDPVLTCPPFDDKLYFTVCKIHSHNTTNID</sequence>
<accession>A0A0L0UXR0</accession>